<evidence type="ECO:0000256" key="1">
    <source>
        <dbReference type="SAM" id="MobiDB-lite"/>
    </source>
</evidence>
<evidence type="ECO:0000313" key="2">
    <source>
        <dbReference type="EMBL" id="KAK5067048.1"/>
    </source>
</evidence>
<dbReference type="Proteomes" id="UP001345691">
    <property type="component" value="Unassembled WGS sequence"/>
</dbReference>
<proteinExistence type="predicted"/>
<evidence type="ECO:0000313" key="3">
    <source>
        <dbReference type="Proteomes" id="UP001345691"/>
    </source>
</evidence>
<accession>A0ABR0JM73</accession>
<keyword evidence="3" id="KW-1185">Reference proteome</keyword>
<dbReference type="EMBL" id="JAVRRF010000003">
    <property type="protein sequence ID" value="KAK5067048.1"/>
    <property type="molecule type" value="Genomic_DNA"/>
</dbReference>
<protein>
    <submittedName>
        <fullName evidence="2">Uncharacterized protein</fullName>
    </submittedName>
</protein>
<feature type="region of interest" description="Disordered" evidence="1">
    <location>
        <begin position="107"/>
        <end position="141"/>
    </location>
</feature>
<organism evidence="2 3">
    <name type="scientific">Exophiala sideris</name>
    <dbReference type="NCBI Taxonomy" id="1016849"/>
    <lineage>
        <taxon>Eukaryota</taxon>
        <taxon>Fungi</taxon>
        <taxon>Dikarya</taxon>
        <taxon>Ascomycota</taxon>
        <taxon>Pezizomycotina</taxon>
        <taxon>Eurotiomycetes</taxon>
        <taxon>Chaetothyriomycetidae</taxon>
        <taxon>Chaetothyriales</taxon>
        <taxon>Herpotrichiellaceae</taxon>
        <taxon>Exophiala</taxon>
    </lineage>
</organism>
<reference evidence="2 3" key="1">
    <citation type="submission" date="2023-08" db="EMBL/GenBank/DDBJ databases">
        <title>Black Yeasts Isolated from many extreme environments.</title>
        <authorList>
            <person name="Coleine C."/>
            <person name="Stajich J.E."/>
            <person name="Selbmann L."/>
        </authorList>
    </citation>
    <scope>NUCLEOTIDE SEQUENCE [LARGE SCALE GENOMIC DNA]</scope>
    <source>
        <strain evidence="2 3">CCFEE 6328</strain>
    </source>
</reference>
<name>A0ABR0JM73_9EURO</name>
<comment type="caution">
    <text evidence="2">The sequence shown here is derived from an EMBL/GenBank/DDBJ whole genome shotgun (WGS) entry which is preliminary data.</text>
</comment>
<sequence length="141" mass="15698">MLLHYYSLTSSNTTFDVTIMPPKPSAAATSKATYANFAFVLGALRHAGDQDELGRGCRGQWHRIWQYAFVLSYYPLSDQDTKDLNPKLSQFNAIVKKQGFKFEGNIAAVGTDDDNNDEGEPKTPAKRKKPAPKSAFHVNLE</sequence>
<gene>
    <name evidence="2" type="ORF">LTR69_002397</name>
</gene>